<evidence type="ECO:0000256" key="1">
    <source>
        <dbReference type="SAM" id="MobiDB-lite"/>
    </source>
</evidence>
<evidence type="ECO:0000313" key="4">
    <source>
        <dbReference type="Proteomes" id="UP000612352"/>
    </source>
</evidence>
<keyword evidence="2" id="KW-0812">Transmembrane</keyword>
<dbReference type="NCBIfam" id="TIGR02206">
    <property type="entry name" value="intg_mem_TP0381"/>
    <property type="match status" value="1"/>
</dbReference>
<feature type="transmembrane region" description="Helical" evidence="2">
    <location>
        <begin position="6"/>
        <end position="26"/>
    </location>
</feature>
<dbReference type="Pfam" id="PF14808">
    <property type="entry name" value="TMEM164"/>
    <property type="match status" value="1"/>
</dbReference>
<feature type="transmembrane region" description="Helical" evidence="2">
    <location>
        <begin position="155"/>
        <end position="179"/>
    </location>
</feature>
<keyword evidence="2" id="KW-0472">Membrane</keyword>
<feature type="transmembrane region" description="Helical" evidence="2">
    <location>
        <begin position="38"/>
        <end position="62"/>
    </location>
</feature>
<feature type="region of interest" description="Disordered" evidence="1">
    <location>
        <begin position="257"/>
        <end position="286"/>
    </location>
</feature>
<organism evidence="3 4">
    <name type="scientific">Brachybacterium halotolerans</name>
    <dbReference type="NCBI Taxonomy" id="2795215"/>
    <lineage>
        <taxon>Bacteria</taxon>
        <taxon>Bacillati</taxon>
        <taxon>Actinomycetota</taxon>
        <taxon>Actinomycetes</taxon>
        <taxon>Micrococcales</taxon>
        <taxon>Dermabacteraceae</taxon>
        <taxon>Brachybacterium</taxon>
    </lineage>
</organism>
<feature type="transmembrane region" description="Helical" evidence="2">
    <location>
        <begin position="199"/>
        <end position="221"/>
    </location>
</feature>
<accession>A0ABS1B8W6</accession>
<evidence type="ECO:0000256" key="2">
    <source>
        <dbReference type="SAM" id="Phobius"/>
    </source>
</evidence>
<dbReference type="EMBL" id="JAEDAJ010000003">
    <property type="protein sequence ID" value="MBK0331083.1"/>
    <property type="molecule type" value="Genomic_DNA"/>
</dbReference>
<gene>
    <name evidence="3" type="ORF">I8D64_06660</name>
</gene>
<comment type="caution">
    <text evidence="3">The sequence shown here is derived from an EMBL/GenBank/DDBJ whole genome shotgun (WGS) entry which is preliminary data.</text>
</comment>
<dbReference type="InterPro" id="IPR011737">
    <property type="entry name" value="CHP02206_TP0381"/>
</dbReference>
<keyword evidence="4" id="KW-1185">Reference proteome</keyword>
<proteinExistence type="predicted"/>
<keyword evidence="2" id="KW-1133">Transmembrane helix</keyword>
<protein>
    <submittedName>
        <fullName evidence="3">TIGR02206 family membrane protein</fullName>
    </submittedName>
</protein>
<reference evidence="3 4" key="1">
    <citation type="submission" date="2020-12" db="EMBL/GenBank/DDBJ databases">
        <title>Brachybacterium sp. MASK1Z-5, whole genome shotgun sequence.</title>
        <authorList>
            <person name="Tuo L."/>
        </authorList>
    </citation>
    <scope>NUCLEOTIDE SEQUENCE [LARGE SCALE GENOMIC DNA]</scope>
    <source>
        <strain evidence="3 4">MASK1Z-5</strain>
    </source>
</reference>
<dbReference type="Proteomes" id="UP000612352">
    <property type="component" value="Unassembled WGS sequence"/>
</dbReference>
<evidence type="ECO:0000313" key="3">
    <source>
        <dbReference type="EMBL" id="MBK0331083.1"/>
    </source>
</evidence>
<sequence length="286" mass="31134">MTPYGAQHLTTLAVIAVLCVLAAIVVRRGDAPVVERRLRILGWALLANSILWTLWGFMPWAWDIDESLPLHLSDVLRFIGPLALITRARRLVVITYYWGLTLNMQSVLTPDVNYFVWPPLEFAEYWIAHGAGVLIPVVLVWGLRMRPTWRGFGFAYGATVLWALIAMIGNALTGANYGYLSHAPAGPSLLDVMGPWPSYLLVEAIAIAVVWALMTLPWALLGRRAGRSDPVEAGRVRAVEARSVGIRVDGLGAVGLGADGLRADDVPTDEPSSDPGDPPRIDTVPG</sequence>
<feature type="transmembrane region" description="Helical" evidence="2">
    <location>
        <begin position="125"/>
        <end position="143"/>
    </location>
</feature>
<name>A0ABS1B8W6_9MICO</name>